<dbReference type="HOGENOM" id="CLU_2773538_0_0_11"/>
<dbReference type="AlphaFoldDB" id="W1MXF7"/>
<dbReference type="RefSeq" id="WP_219851386.1">
    <property type="nucleotide sequence ID" value="NZ_GG770226.1"/>
</dbReference>
<evidence type="ECO:0000313" key="2">
    <source>
        <dbReference type="Proteomes" id="UP000005777"/>
    </source>
</evidence>
<reference evidence="1 2" key="1">
    <citation type="submission" date="2012-01" db="EMBL/GenBank/DDBJ databases">
        <title>The Genome Sequence of Scardovia inopinata F0304.</title>
        <authorList>
            <consortium name="The Broad Institute Genome Sequencing Platform"/>
            <person name="Ward D."/>
            <person name="Earl A."/>
            <person name="Feldgarden M."/>
            <person name="Gevers D."/>
            <person name="Young S."/>
            <person name="Zeng Q."/>
            <person name="Koehrsen M."/>
            <person name="Alvarado L."/>
            <person name="Berlin A.M."/>
            <person name="Borenstein D."/>
            <person name="Chapman S.B."/>
            <person name="Chen Z."/>
            <person name="Engels R."/>
            <person name="Freedman E."/>
            <person name="Gellesch M."/>
            <person name="Goldberg J."/>
            <person name="Griggs A."/>
            <person name="Gujja S."/>
            <person name="Heilman E.R."/>
            <person name="Heiman D.I."/>
            <person name="Hepburn T.A."/>
            <person name="Howarth C."/>
            <person name="Jen D."/>
            <person name="Larson L."/>
            <person name="Mehta T."/>
            <person name="Park D."/>
            <person name="Pearson M."/>
            <person name="Richards J."/>
            <person name="Roberts A."/>
            <person name="Saif S."/>
            <person name="Shea T.D."/>
            <person name="Shenoy N."/>
            <person name="Sisk P."/>
            <person name="Stolte C."/>
            <person name="Sykes S.N."/>
            <person name="Walk T."/>
            <person name="White J."/>
            <person name="Yandava C."/>
            <person name="Izard J."/>
            <person name="Baranova O.V."/>
            <person name="Blanton J.M."/>
            <person name="Tanner A.C."/>
            <person name="Dewhirst F."/>
            <person name="Haas B."/>
            <person name="Nusbaum C."/>
            <person name="Birren B."/>
        </authorList>
    </citation>
    <scope>NUCLEOTIDE SEQUENCE [LARGE SCALE GENOMIC DNA]</scope>
    <source>
        <strain evidence="1 2">F0304</strain>
    </source>
</reference>
<comment type="caution">
    <text evidence="1">The sequence shown here is derived from an EMBL/GenBank/DDBJ whole genome shotgun (WGS) entry which is preliminary data.</text>
</comment>
<dbReference type="eggNOG" id="ENOG5030JQF">
    <property type="taxonomic scope" value="Bacteria"/>
</dbReference>
<name>W1MXF7_SCAIO</name>
<accession>W1MXF7</accession>
<evidence type="ECO:0000313" key="1">
    <source>
        <dbReference type="EMBL" id="EQW14656.1"/>
    </source>
</evidence>
<sequence length="69" mass="8200">MIHDQEHLKFTAQPNNNMYWERVDCSLGWLGNTKTEQHQRFVGYTKRPHSIYVHLKNGNLSFLAKEVKN</sequence>
<gene>
    <name evidence="1" type="ORF">HMPREF9020_01545</name>
</gene>
<organism evidence="1 2">
    <name type="scientific">Scardovia inopinata F0304</name>
    <dbReference type="NCBI Taxonomy" id="641146"/>
    <lineage>
        <taxon>Bacteria</taxon>
        <taxon>Bacillati</taxon>
        <taxon>Actinomycetota</taxon>
        <taxon>Actinomycetes</taxon>
        <taxon>Bifidobacteriales</taxon>
        <taxon>Bifidobacteriaceae</taxon>
        <taxon>Scardovia</taxon>
    </lineage>
</organism>
<dbReference type="Proteomes" id="UP000005777">
    <property type="component" value="Unassembled WGS sequence"/>
</dbReference>
<dbReference type="EMBL" id="ADCX01000008">
    <property type="protein sequence ID" value="EQW14656.1"/>
    <property type="molecule type" value="Genomic_DNA"/>
</dbReference>
<keyword evidence="2" id="KW-1185">Reference proteome</keyword>
<proteinExistence type="predicted"/>
<protein>
    <submittedName>
        <fullName evidence="1">Uncharacterized protein</fullName>
    </submittedName>
</protein>